<accession>A0A9N9BNM3</accession>
<dbReference type="PANTHER" id="PTHR20932">
    <property type="entry name" value="LYSM AND PUTATIVE PEPTIDOGLYCAN-BINDING DOMAIN-CONTAINING PROTEIN"/>
    <property type="match status" value="1"/>
</dbReference>
<evidence type="ECO:0000256" key="2">
    <source>
        <dbReference type="ARBA" id="ARBA00022771"/>
    </source>
</evidence>
<keyword evidence="3" id="KW-0862">Zinc</keyword>
<evidence type="ECO:0000259" key="4">
    <source>
        <dbReference type="PROSITE" id="PS51782"/>
    </source>
</evidence>
<evidence type="ECO:0000313" key="5">
    <source>
        <dbReference type="EMBL" id="CAG8575321.1"/>
    </source>
</evidence>
<evidence type="ECO:0000313" key="6">
    <source>
        <dbReference type="Proteomes" id="UP000789508"/>
    </source>
</evidence>
<dbReference type="Gene3D" id="3.10.350.10">
    <property type="entry name" value="LysM domain"/>
    <property type="match status" value="1"/>
</dbReference>
<reference evidence="5" key="1">
    <citation type="submission" date="2021-06" db="EMBL/GenBank/DDBJ databases">
        <authorList>
            <person name="Kallberg Y."/>
            <person name="Tangrot J."/>
            <person name="Rosling A."/>
        </authorList>
    </citation>
    <scope>NUCLEOTIDE SEQUENCE</scope>
    <source>
        <strain evidence="5">FL130A</strain>
    </source>
</reference>
<dbReference type="InterPro" id="IPR018392">
    <property type="entry name" value="LysM"/>
</dbReference>
<dbReference type="PANTHER" id="PTHR20932:SF8">
    <property type="entry name" value="LD22649P"/>
    <property type="match status" value="1"/>
</dbReference>
<dbReference type="PROSITE" id="PS01358">
    <property type="entry name" value="ZF_RANBP2_1"/>
    <property type="match status" value="1"/>
</dbReference>
<keyword evidence="2" id="KW-0863">Zinc-finger</keyword>
<dbReference type="InterPro" id="IPR045030">
    <property type="entry name" value="LYSM1-4"/>
</dbReference>
<dbReference type="InterPro" id="IPR036779">
    <property type="entry name" value="LysM_dom_sf"/>
</dbReference>
<dbReference type="InterPro" id="IPR001876">
    <property type="entry name" value="Znf_RanBP2"/>
</dbReference>
<evidence type="ECO:0000256" key="3">
    <source>
        <dbReference type="ARBA" id="ARBA00022833"/>
    </source>
</evidence>
<dbReference type="SMART" id="SM00257">
    <property type="entry name" value="LysM"/>
    <property type="match status" value="1"/>
</dbReference>
<dbReference type="GO" id="GO:0008270">
    <property type="term" value="F:zinc ion binding"/>
    <property type="evidence" value="ECO:0007669"/>
    <property type="project" value="UniProtKB-KW"/>
</dbReference>
<dbReference type="OrthoDB" id="2107166at2759"/>
<keyword evidence="1" id="KW-0479">Metal-binding</keyword>
<dbReference type="SUPFAM" id="SSF54106">
    <property type="entry name" value="LysM domain"/>
    <property type="match status" value="1"/>
</dbReference>
<comment type="caution">
    <text evidence="5">The sequence shown here is derived from an EMBL/GenBank/DDBJ whole genome shotgun (WGS) entry which is preliminary data.</text>
</comment>
<proteinExistence type="predicted"/>
<sequence>MRSLAGPHSCLTCRVLSSSSSSNRFTPFLTKCCNRWICNKCLQNNPRFFNYCPFCHRVADISSSSSSDTINKINVESLNEGELSAAYKNDDDFMKNVEPPSYREIFSDDNNQTILPTYDDVLRGLNSAEQQHPQQDEKKQGLRDDEKSEYGVIHYVRKEDTLPGLAFKYGVDIADIRKANRLFDNNVFARASLIIPNYFGPSLSEKQSKGDELKSLIKRFQLRSKCVDPAEAKYYMEQSNYDIDSATQAYRDDVLWEMQHSRQENRNFCSKSKKIE</sequence>
<organism evidence="5 6">
    <name type="scientific">Ambispora leptoticha</name>
    <dbReference type="NCBI Taxonomy" id="144679"/>
    <lineage>
        <taxon>Eukaryota</taxon>
        <taxon>Fungi</taxon>
        <taxon>Fungi incertae sedis</taxon>
        <taxon>Mucoromycota</taxon>
        <taxon>Glomeromycotina</taxon>
        <taxon>Glomeromycetes</taxon>
        <taxon>Archaeosporales</taxon>
        <taxon>Ambisporaceae</taxon>
        <taxon>Ambispora</taxon>
    </lineage>
</organism>
<keyword evidence="6" id="KW-1185">Reference proteome</keyword>
<dbReference type="Pfam" id="PF01476">
    <property type="entry name" value="LysM"/>
    <property type="match status" value="1"/>
</dbReference>
<feature type="domain" description="LysM" evidence="4">
    <location>
        <begin position="152"/>
        <end position="195"/>
    </location>
</feature>
<dbReference type="CDD" id="cd00118">
    <property type="entry name" value="LysM"/>
    <property type="match status" value="1"/>
</dbReference>
<gene>
    <name evidence="5" type="ORF">ALEPTO_LOCUS7005</name>
</gene>
<name>A0A9N9BNM3_9GLOM</name>
<protein>
    <submittedName>
        <fullName evidence="5">7881_t:CDS:1</fullName>
    </submittedName>
</protein>
<evidence type="ECO:0000256" key="1">
    <source>
        <dbReference type="ARBA" id="ARBA00022723"/>
    </source>
</evidence>
<dbReference type="AlphaFoldDB" id="A0A9N9BNM3"/>
<dbReference type="EMBL" id="CAJVPS010002739">
    <property type="protein sequence ID" value="CAG8575321.1"/>
    <property type="molecule type" value="Genomic_DNA"/>
</dbReference>
<dbReference type="PROSITE" id="PS51782">
    <property type="entry name" value="LYSM"/>
    <property type="match status" value="1"/>
</dbReference>
<dbReference type="Proteomes" id="UP000789508">
    <property type="component" value="Unassembled WGS sequence"/>
</dbReference>